<proteinExistence type="predicted"/>
<sequence>MSFDQNEIAELLESLPAGQNYSRLCRILGIVEKRPGATGSPLLSMLRSPDKEKKRPRRATYKPAKKVACLHFR</sequence>
<gene>
    <name evidence="1" type="ORF">MLD38_016432</name>
</gene>
<accession>A0ACB9RSV5</accession>
<keyword evidence="2" id="KW-1185">Reference proteome</keyword>
<organism evidence="1 2">
    <name type="scientific">Melastoma candidum</name>
    <dbReference type="NCBI Taxonomy" id="119954"/>
    <lineage>
        <taxon>Eukaryota</taxon>
        <taxon>Viridiplantae</taxon>
        <taxon>Streptophyta</taxon>
        <taxon>Embryophyta</taxon>
        <taxon>Tracheophyta</taxon>
        <taxon>Spermatophyta</taxon>
        <taxon>Magnoliopsida</taxon>
        <taxon>eudicotyledons</taxon>
        <taxon>Gunneridae</taxon>
        <taxon>Pentapetalae</taxon>
        <taxon>rosids</taxon>
        <taxon>malvids</taxon>
        <taxon>Myrtales</taxon>
        <taxon>Melastomataceae</taxon>
        <taxon>Melastomatoideae</taxon>
        <taxon>Melastomateae</taxon>
        <taxon>Melastoma</taxon>
    </lineage>
</organism>
<protein>
    <submittedName>
        <fullName evidence="1">Uncharacterized protein</fullName>
    </submittedName>
</protein>
<evidence type="ECO:0000313" key="1">
    <source>
        <dbReference type="EMBL" id="KAI4379027.1"/>
    </source>
</evidence>
<comment type="caution">
    <text evidence="1">The sequence shown here is derived from an EMBL/GenBank/DDBJ whole genome shotgun (WGS) entry which is preliminary data.</text>
</comment>
<dbReference type="Proteomes" id="UP001057402">
    <property type="component" value="Chromosome 4"/>
</dbReference>
<evidence type="ECO:0000313" key="2">
    <source>
        <dbReference type="Proteomes" id="UP001057402"/>
    </source>
</evidence>
<name>A0ACB9RSV5_9MYRT</name>
<dbReference type="EMBL" id="CM042883">
    <property type="protein sequence ID" value="KAI4379027.1"/>
    <property type="molecule type" value="Genomic_DNA"/>
</dbReference>
<reference evidence="2" key="1">
    <citation type="journal article" date="2023" name="Front. Plant Sci.">
        <title>Chromosomal-level genome assembly of Melastoma candidum provides insights into trichome evolution.</title>
        <authorList>
            <person name="Zhong Y."/>
            <person name="Wu W."/>
            <person name="Sun C."/>
            <person name="Zou P."/>
            <person name="Liu Y."/>
            <person name="Dai S."/>
            <person name="Zhou R."/>
        </authorList>
    </citation>
    <scope>NUCLEOTIDE SEQUENCE [LARGE SCALE GENOMIC DNA]</scope>
</reference>